<dbReference type="Proteomes" id="UP000007753">
    <property type="component" value="Chromosome 1"/>
</dbReference>
<organism evidence="2 3">
    <name type="scientific">Sphingobium indicum (strain DSM 16413 / CCM 7287 / MTCC 6362 / UT26 / NBRC 101211 / UT26S)</name>
    <name type="common">Sphingobium japonicum</name>
    <dbReference type="NCBI Taxonomy" id="452662"/>
    <lineage>
        <taxon>Bacteria</taxon>
        <taxon>Pseudomonadati</taxon>
        <taxon>Pseudomonadota</taxon>
        <taxon>Alphaproteobacteria</taxon>
        <taxon>Sphingomonadales</taxon>
        <taxon>Sphingomonadaceae</taxon>
        <taxon>Sphingobium</taxon>
    </lineage>
</organism>
<protein>
    <submittedName>
        <fullName evidence="2">Uncharacterized protein</fullName>
    </submittedName>
</protein>
<keyword evidence="3" id="KW-1185">Reference proteome</keyword>
<dbReference type="EMBL" id="AP010803">
    <property type="protein sequence ID" value="BAI95984.1"/>
    <property type="molecule type" value="Genomic_DNA"/>
</dbReference>
<feature type="compositionally biased region" description="Basic and acidic residues" evidence="1">
    <location>
        <begin position="42"/>
        <end position="51"/>
    </location>
</feature>
<evidence type="ECO:0000313" key="2">
    <source>
        <dbReference type="EMBL" id="BAI95984.1"/>
    </source>
</evidence>
<dbReference type="AlphaFoldDB" id="D4Z052"/>
<evidence type="ECO:0000313" key="3">
    <source>
        <dbReference type="Proteomes" id="UP000007753"/>
    </source>
</evidence>
<dbReference type="HOGENOM" id="CLU_3103944_0_0_5"/>
<reference evidence="2 3" key="1">
    <citation type="journal article" date="2010" name="J. Bacteriol.">
        <title>Complete genome sequence of the representative gamma-hexachlorocyclohexane-degrading bacterium Sphingobium japonicum UT26.</title>
        <authorList>
            <person name="Nagata Y."/>
            <person name="Ohtsubo Y."/>
            <person name="Endo R."/>
            <person name="Ichikawa N."/>
            <person name="Ankai A."/>
            <person name="Oguchi A."/>
            <person name="Fukui S."/>
            <person name="Fujita N."/>
            <person name="Tsuda M."/>
        </authorList>
    </citation>
    <scope>NUCLEOTIDE SEQUENCE [LARGE SCALE GENOMIC DNA]</scope>
    <source>
        <strain evidence="3">DSM 16413 / CCM 7287 / MTCC 6362 / UT26 / NBRC 101211 / UT26S</strain>
    </source>
</reference>
<name>D4Z052_SPHIU</name>
<proteinExistence type="predicted"/>
<sequence length="51" mass="5975">MHRRFTRSREYGARNARHAWDRKCRSGRKAIGKAPIHNAPVTKDDPFALRD</sequence>
<feature type="region of interest" description="Disordered" evidence="1">
    <location>
        <begin position="28"/>
        <end position="51"/>
    </location>
</feature>
<accession>D4Z052</accession>
<dbReference type="KEGG" id="sjp:SJA_C1-11500"/>
<evidence type="ECO:0000256" key="1">
    <source>
        <dbReference type="SAM" id="MobiDB-lite"/>
    </source>
</evidence>
<gene>
    <name evidence="2" type="ordered locus">SJA_C1-11500</name>
</gene>